<comment type="caution">
    <text evidence="8">The sequence shown here is derived from an EMBL/GenBank/DDBJ whole genome shotgun (WGS) entry which is preliminary data.</text>
</comment>
<dbReference type="GO" id="GO:0005829">
    <property type="term" value="C:cytosol"/>
    <property type="evidence" value="ECO:0007669"/>
    <property type="project" value="TreeGrafter"/>
</dbReference>
<evidence type="ECO:0000259" key="4">
    <source>
        <dbReference type="Pfam" id="PF01968"/>
    </source>
</evidence>
<dbReference type="OrthoDB" id="3643at2759"/>
<accession>A0A2A2JEG4</accession>
<feature type="domain" description="Hydantoinase A/oxoprolinase" evidence="4">
    <location>
        <begin position="239"/>
        <end position="536"/>
    </location>
</feature>
<dbReference type="InterPro" id="IPR045079">
    <property type="entry name" value="Oxoprolinase-like"/>
</dbReference>
<dbReference type="InterPro" id="IPR008040">
    <property type="entry name" value="Hydant_A_N"/>
</dbReference>
<evidence type="ECO:0000256" key="1">
    <source>
        <dbReference type="ARBA" id="ARBA00010403"/>
    </source>
</evidence>
<dbReference type="GO" id="GO:0017168">
    <property type="term" value="F:5-oxoprolinase (ATP-hydrolyzing) activity"/>
    <property type="evidence" value="ECO:0007669"/>
    <property type="project" value="TreeGrafter"/>
</dbReference>
<dbReference type="GO" id="GO:0006749">
    <property type="term" value="P:glutathione metabolic process"/>
    <property type="evidence" value="ECO:0007669"/>
    <property type="project" value="TreeGrafter"/>
</dbReference>
<gene>
    <name evidence="8" type="ORF">WR25_18508</name>
</gene>
<keyword evidence="2" id="KW-0175">Coiled coil</keyword>
<dbReference type="Pfam" id="PF19278">
    <property type="entry name" value="Hydant_A_C"/>
    <property type="match status" value="1"/>
</dbReference>
<dbReference type="InterPro" id="IPR049517">
    <property type="entry name" value="ACX-like_C"/>
</dbReference>
<name>A0A2A2JEG4_9BILA</name>
<dbReference type="InterPro" id="IPR002821">
    <property type="entry name" value="Hydantoinase_A"/>
</dbReference>
<dbReference type="Pfam" id="PF01968">
    <property type="entry name" value="Hydantoinase_A"/>
    <property type="match status" value="1"/>
</dbReference>
<proteinExistence type="inferred from homology"/>
<reference evidence="8 9" key="1">
    <citation type="journal article" date="2017" name="Curr. Biol.">
        <title>Genome architecture and evolution of a unichromosomal asexual nematode.</title>
        <authorList>
            <person name="Fradin H."/>
            <person name="Zegar C."/>
            <person name="Gutwein M."/>
            <person name="Lucas J."/>
            <person name="Kovtun M."/>
            <person name="Corcoran D."/>
            <person name="Baugh L.R."/>
            <person name="Kiontke K."/>
            <person name="Gunsalus K."/>
            <person name="Fitch D.H."/>
            <person name="Piano F."/>
        </authorList>
    </citation>
    <scope>NUCLEOTIDE SEQUENCE [LARGE SCALE GENOMIC DNA]</scope>
    <source>
        <strain evidence="8">PF1309</strain>
    </source>
</reference>
<dbReference type="PANTHER" id="PTHR11365">
    <property type="entry name" value="5-OXOPROLINASE RELATED"/>
    <property type="match status" value="1"/>
</dbReference>
<comment type="similarity">
    <text evidence="1">Belongs to the oxoprolinase family.</text>
</comment>
<protein>
    <recommendedName>
        <fullName evidence="10">5-oxoprolinase</fullName>
    </recommendedName>
</protein>
<evidence type="ECO:0000259" key="7">
    <source>
        <dbReference type="Pfam" id="PF19278"/>
    </source>
</evidence>
<dbReference type="AlphaFoldDB" id="A0A2A2JEG4"/>
<keyword evidence="9" id="KW-1185">Reference proteome</keyword>
<evidence type="ECO:0000256" key="3">
    <source>
        <dbReference type="SAM" id="MobiDB-lite"/>
    </source>
</evidence>
<dbReference type="STRING" id="2018661.A0A2A2JEG4"/>
<organism evidence="8 9">
    <name type="scientific">Diploscapter pachys</name>
    <dbReference type="NCBI Taxonomy" id="2018661"/>
    <lineage>
        <taxon>Eukaryota</taxon>
        <taxon>Metazoa</taxon>
        <taxon>Ecdysozoa</taxon>
        <taxon>Nematoda</taxon>
        <taxon>Chromadorea</taxon>
        <taxon>Rhabditida</taxon>
        <taxon>Rhabditina</taxon>
        <taxon>Rhabditomorpha</taxon>
        <taxon>Rhabditoidea</taxon>
        <taxon>Rhabditidae</taxon>
        <taxon>Diploscapter</taxon>
    </lineage>
</organism>
<sequence>MADKSGTNQRKGYGFSIDRGGTFTDICLFRPDGSTRVYKLLSVDPSNYKDAPTEGIRRLLEEETGQKIDKSGPIPTDTISWIRMGTTVATNALLERQGERMALVVTRGFGDLLFIGNQSRPRIFDLNIKVPEMLYEEVIEVKERVLVHDKSCAMGNIGVYKKGINDAEIIVEQEIDETELIASFQGLKKRGIDSIAVVLLHSFIYPNHELQVAQIARKAGISNISLSHQLMPMIKAVPRGFTVSADAYLTPKILDYIKGFESGFKNIDKVSLNFMQSDGGLCNVRNFCGSKAILSGPAGGVVGVAMTAYDQEKKQPIIGFDMGGTSTDVCRYAGHLEQVMETTTAGVTIQAPQLDINTVAAGGGSRLYFRNGLFTVGPESAGAHPGPVCYKKNGHLTITDANVVLGRVLPDFFPAIFGPKADEILDKDAAYRQMEDLTKQINEFIKAHPDAEQKEYKVEEVALGFVAVANEEMCRPIRALTQSRGYDTAIHALASFGGAGGQHACSIARILGINTVFIHKYSSVLSAFGIALADVVCDIQEPAHKVLTDELFPFLKDRFNHLSDKAENQLIEQGFPPERITCEHILHMRYERTDSSIIVHAQFDPQKPASLTNFIESFREIYKKEYGFNLHNRNIIVDDVRIRGVGKSVIHVSEHLEDAEEPEQPPVTTERLVFFDEGKLATNIYQLHNLKAGHTIRGPALIIDNNSTVVVEPLCKAMITKEGNIRLEVGTKKENDFSTHMDPIRLAIFSNRFMSIAEQMGKALQRTSISTNIKERLDFSCALFGPDGGLIANAPHIPVHLGGMQYAVTFQIEHIGLDKIKNGDVFLSNHPKAGGSHLPDFTVITPVFIKNSKHPVFFVANRGHHADIGGLVPGSMPPHSTKLIQEGAAFISFKLVDQGNFQEEELIRHLKAPGEVEGCSGSRNITDNISDLKAQIAANNKGIFLVCDLIEEYSLEVVQAYMQHIRTTAEDAVKAMLKEVGTKIKEETGSSRMEAVDCMDDGTDIKLKIDIDVEQENATFDFTGTGPEVFSSINAPRAITMSAIIYCLRCLVNKDIPLNSGCLEPIKIHVPHGTILSPSDDAAVVGGNVLTSQRLCDVIFKAFGAVAASQGCMNNVTFGDESMGYYETIAGGSGAGNGWNGRDAIHTHMTNTRITDPEIFESRYPVILREFRVRPGSGGKGKWKGGKDNNKDVLQNKTSGNGVIRSMQFRRALSLSLLTERRAIAPYGLAGGWSGKRGQNLLHRKDKTMSLGAKITLQVEPGDTLEVKTPGAGGWGIPE</sequence>
<dbReference type="Pfam" id="PF05378">
    <property type="entry name" value="Hydant_A_N"/>
    <property type="match status" value="1"/>
</dbReference>
<feature type="region of interest" description="Disordered" evidence="3">
    <location>
        <begin position="1178"/>
        <end position="1198"/>
    </location>
</feature>
<evidence type="ECO:0000313" key="9">
    <source>
        <dbReference type="Proteomes" id="UP000218231"/>
    </source>
</evidence>
<dbReference type="Pfam" id="PF02538">
    <property type="entry name" value="Hydantoinase_B"/>
    <property type="match status" value="1"/>
</dbReference>
<dbReference type="Proteomes" id="UP000218231">
    <property type="component" value="Unassembled WGS sequence"/>
</dbReference>
<feature type="domain" description="Acetophenone carboxylase-like C-terminal" evidence="7">
    <location>
        <begin position="555"/>
        <end position="719"/>
    </location>
</feature>
<feature type="domain" description="Hydantoinase B/oxoprolinase" evidence="5">
    <location>
        <begin position="742"/>
        <end position="1278"/>
    </location>
</feature>
<dbReference type="EMBL" id="LIAE01010480">
    <property type="protein sequence ID" value="PAV60146.1"/>
    <property type="molecule type" value="Genomic_DNA"/>
</dbReference>
<evidence type="ECO:0000259" key="5">
    <source>
        <dbReference type="Pfam" id="PF02538"/>
    </source>
</evidence>
<evidence type="ECO:0000256" key="2">
    <source>
        <dbReference type="SAM" id="Coils"/>
    </source>
</evidence>
<evidence type="ECO:0000313" key="8">
    <source>
        <dbReference type="EMBL" id="PAV60146.1"/>
    </source>
</evidence>
<evidence type="ECO:0000259" key="6">
    <source>
        <dbReference type="Pfam" id="PF05378"/>
    </source>
</evidence>
<evidence type="ECO:0008006" key="10">
    <source>
        <dbReference type="Google" id="ProtNLM"/>
    </source>
</evidence>
<feature type="domain" description="Hydantoinase/oxoprolinase N-terminal" evidence="6">
    <location>
        <begin position="15"/>
        <end position="219"/>
    </location>
</feature>
<feature type="coiled-coil region" evidence="2">
    <location>
        <begin position="427"/>
        <end position="454"/>
    </location>
</feature>
<dbReference type="InterPro" id="IPR003692">
    <property type="entry name" value="Hydantoinase_B"/>
</dbReference>
<dbReference type="PANTHER" id="PTHR11365:SF2">
    <property type="entry name" value="5-OXOPROLINASE"/>
    <property type="match status" value="1"/>
</dbReference>